<organism evidence="4 5">
    <name type="scientific">Idiomarina tyrosinivorans</name>
    <dbReference type="NCBI Taxonomy" id="1445662"/>
    <lineage>
        <taxon>Bacteria</taxon>
        <taxon>Pseudomonadati</taxon>
        <taxon>Pseudomonadota</taxon>
        <taxon>Gammaproteobacteria</taxon>
        <taxon>Alteromonadales</taxon>
        <taxon>Idiomarinaceae</taxon>
        <taxon>Idiomarina</taxon>
    </lineage>
</organism>
<dbReference type="EMBL" id="PIQH01000001">
    <property type="protein sequence ID" value="RUO81197.1"/>
    <property type="molecule type" value="Genomic_DNA"/>
</dbReference>
<dbReference type="SUPFAM" id="SSF82171">
    <property type="entry name" value="DPP6 N-terminal domain-like"/>
    <property type="match status" value="1"/>
</dbReference>
<feature type="signal peptide" evidence="1">
    <location>
        <begin position="1"/>
        <end position="20"/>
    </location>
</feature>
<proteinExistence type="predicted"/>
<dbReference type="InterPro" id="IPR050278">
    <property type="entry name" value="Serine_Prot_S9B/DPPIV"/>
</dbReference>
<feature type="chain" id="PRO_5019544502" evidence="1">
    <location>
        <begin position="21"/>
        <end position="830"/>
    </location>
</feature>
<dbReference type="AlphaFoldDB" id="A0A432ZTF5"/>
<dbReference type="PANTHER" id="PTHR11731:SF193">
    <property type="entry name" value="DIPEPTIDYL PEPTIDASE 9"/>
    <property type="match status" value="1"/>
</dbReference>
<dbReference type="GO" id="GO:0008239">
    <property type="term" value="F:dipeptidyl-peptidase activity"/>
    <property type="evidence" value="ECO:0007669"/>
    <property type="project" value="TreeGrafter"/>
</dbReference>
<dbReference type="Gene3D" id="2.120.10.30">
    <property type="entry name" value="TolB, C-terminal domain"/>
    <property type="match status" value="1"/>
</dbReference>
<reference evidence="4 5" key="1">
    <citation type="journal article" date="2011" name="Front. Microbiol.">
        <title>Genomic signatures of strain selection and enhancement in Bacillus atrophaeus var. globigii, a historical biowarfare simulant.</title>
        <authorList>
            <person name="Gibbons H.S."/>
            <person name="Broomall S.M."/>
            <person name="McNew L.A."/>
            <person name="Daligault H."/>
            <person name="Chapman C."/>
            <person name="Bruce D."/>
            <person name="Karavis M."/>
            <person name="Krepps M."/>
            <person name="McGregor P.A."/>
            <person name="Hong C."/>
            <person name="Park K.H."/>
            <person name="Akmal A."/>
            <person name="Feldman A."/>
            <person name="Lin J.S."/>
            <person name="Chang W.E."/>
            <person name="Higgs B.W."/>
            <person name="Demirev P."/>
            <person name="Lindquist J."/>
            <person name="Liem A."/>
            <person name="Fochler E."/>
            <person name="Read T.D."/>
            <person name="Tapia R."/>
            <person name="Johnson S."/>
            <person name="Bishop-Lilly K.A."/>
            <person name="Detter C."/>
            <person name="Han C."/>
            <person name="Sozhamannan S."/>
            <person name="Rosenzweig C.N."/>
            <person name="Skowronski E.W."/>
        </authorList>
    </citation>
    <scope>NUCLEOTIDE SEQUENCE [LARGE SCALE GENOMIC DNA]</scope>
    <source>
        <strain evidence="4 5">CC-PW-9</strain>
    </source>
</reference>
<evidence type="ECO:0000259" key="3">
    <source>
        <dbReference type="Pfam" id="PF00930"/>
    </source>
</evidence>
<dbReference type="Gene3D" id="3.40.50.1820">
    <property type="entry name" value="alpha/beta hydrolase"/>
    <property type="match status" value="1"/>
</dbReference>
<evidence type="ECO:0000259" key="2">
    <source>
        <dbReference type="Pfam" id="PF00326"/>
    </source>
</evidence>
<keyword evidence="5" id="KW-1185">Reference proteome</keyword>
<dbReference type="InterPro" id="IPR011042">
    <property type="entry name" value="6-blade_b-propeller_TolB-like"/>
</dbReference>
<dbReference type="PANTHER" id="PTHR11731">
    <property type="entry name" value="PROTEASE FAMILY S9B,C DIPEPTIDYL-PEPTIDASE IV-RELATED"/>
    <property type="match status" value="1"/>
</dbReference>
<evidence type="ECO:0000313" key="5">
    <source>
        <dbReference type="Proteomes" id="UP000287996"/>
    </source>
</evidence>
<dbReference type="Pfam" id="PF00326">
    <property type="entry name" value="Peptidase_S9"/>
    <property type="match status" value="1"/>
</dbReference>
<evidence type="ECO:0000256" key="1">
    <source>
        <dbReference type="SAM" id="SignalP"/>
    </source>
</evidence>
<feature type="domain" description="Dipeptidylpeptidase IV N-terminal" evidence="3">
    <location>
        <begin position="378"/>
        <end position="539"/>
    </location>
</feature>
<feature type="domain" description="Peptidase S9 prolyl oligopeptidase catalytic" evidence="2">
    <location>
        <begin position="634"/>
        <end position="830"/>
    </location>
</feature>
<dbReference type="InterPro" id="IPR001375">
    <property type="entry name" value="Peptidase_S9_cat"/>
</dbReference>
<dbReference type="GO" id="GO:0008236">
    <property type="term" value="F:serine-type peptidase activity"/>
    <property type="evidence" value="ECO:0007669"/>
    <property type="project" value="InterPro"/>
</dbReference>
<evidence type="ECO:0000313" key="4">
    <source>
        <dbReference type="EMBL" id="RUO81197.1"/>
    </source>
</evidence>
<dbReference type="GO" id="GO:0006508">
    <property type="term" value="P:proteolysis"/>
    <property type="evidence" value="ECO:0007669"/>
    <property type="project" value="InterPro"/>
</dbReference>
<sequence length="830" mass="93981">MIKSRLVVAVSLALLTGACASTSTSTALENQPQNTPKPATVQTEALASATGTADLTIEQIMADQDWIGREPQSAFWSPDGKDILFYQKQQGSELRDLYRIANASGAAVKVPLSEWHQYAYDDIVRNRAAGWVAYTFEGNILVLDNAGQLKQLTRDDERQYQLALLADGRLAYREGDALFAMDVTTGSRQQLLSVKMADQPKANKAPDDYIAEEQQKLIQFIQKQRRDRAERFEREQQLRQQNASMTAAPFYLGDNQELVALSLSPNAKYALAVISEPTSWRDDGDIMPNYVAEDGRIEIEHVRRRVADAKPVNQQLVLLDLTTHQQTPLTYNTLPGWNEDVLAAVKRENAKAQGESYQSHKAPRAIQLMQDWYWDQSAIQWTADGNQVAVMLEAWDNKDRWIATVDFAGKRLDSQHRLHDDAWINYDHNQFGWLPNSKTLWFQSEQDGYSHLYTKAIGGDSKQLTKGSFVVENATLSNDGNTLYFKANKPHPGNYEIYSVATNGESGIKAITDLGGFNDFQLSPDNQRLIITHSAALQPPELYSKALSDSGKAKRLTHTVSEKFESIDWTAPSIVAVPSSHVDRPIYSRVYFPKDFDPNRAQQYPAVVFIHGAGYLQNAHMGWSLYQREFMFHSFLNKHGYVVLDLDYRGSKGYGRDWRTAIYRQMGTPEVEDLVDVVDWLGDNAHVDTQRVGTYGGSYGGFLTFMALFKKPGLFQAGSALRPVTDWAHYNTGYTANILNLPQNDPIAYRRSSPIYFADGLQDALLINSPMVDDNVFFEDGVRLVQRLIELEKQDWETAIYPVEPHGFRQPSSWLNEYRRIFKLFEENLK</sequence>
<dbReference type="OrthoDB" id="9812921at2"/>
<dbReference type="SUPFAM" id="SSF53474">
    <property type="entry name" value="alpha/beta-Hydrolases"/>
    <property type="match status" value="1"/>
</dbReference>
<dbReference type="PROSITE" id="PS51257">
    <property type="entry name" value="PROKAR_LIPOPROTEIN"/>
    <property type="match status" value="1"/>
</dbReference>
<dbReference type="Proteomes" id="UP000287996">
    <property type="component" value="Unassembled WGS sequence"/>
</dbReference>
<protein>
    <submittedName>
        <fullName evidence="4">S9 family peptidase</fullName>
    </submittedName>
</protein>
<dbReference type="RefSeq" id="WP_126840544.1">
    <property type="nucleotide sequence ID" value="NZ_PIQH01000001.1"/>
</dbReference>
<dbReference type="InterPro" id="IPR002469">
    <property type="entry name" value="Peptidase_S9B_N"/>
</dbReference>
<gene>
    <name evidence="4" type="ORF">CWI84_00030</name>
</gene>
<accession>A0A432ZTF5</accession>
<dbReference type="Gene3D" id="2.140.10.30">
    <property type="entry name" value="Dipeptidylpeptidase IV, N-terminal domain"/>
    <property type="match status" value="1"/>
</dbReference>
<dbReference type="Pfam" id="PF00930">
    <property type="entry name" value="DPPIV_N"/>
    <property type="match status" value="1"/>
</dbReference>
<comment type="caution">
    <text evidence="4">The sequence shown here is derived from an EMBL/GenBank/DDBJ whole genome shotgun (WGS) entry which is preliminary data.</text>
</comment>
<dbReference type="InterPro" id="IPR029058">
    <property type="entry name" value="AB_hydrolase_fold"/>
</dbReference>
<name>A0A432ZTF5_9GAMM</name>
<keyword evidence="1" id="KW-0732">Signal</keyword>